<evidence type="ECO:0000313" key="11">
    <source>
        <dbReference type="EMBL" id="PIG69221.1"/>
    </source>
</evidence>
<dbReference type="GO" id="GO:0005524">
    <property type="term" value="F:ATP binding"/>
    <property type="evidence" value="ECO:0007669"/>
    <property type="project" value="UniProtKB-KW"/>
</dbReference>
<dbReference type="CDD" id="cd08039">
    <property type="entry name" value="Adenylation_DNA_ligase_Fungal"/>
    <property type="match status" value="1"/>
</dbReference>
<evidence type="ECO:0000256" key="4">
    <source>
        <dbReference type="ARBA" id="ARBA00022741"/>
    </source>
</evidence>
<evidence type="ECO:0000256" key="2">
    <source>
        <dbReference type="ARBA" id="ARBA00022598"/>
    </source>
</evidence>
<dbReference type="GO" id="GO:0005681">
    <property type="term" value="C:spliceosomal complex"/>
    <property type="evidence" value="ECO:0007669"/>
    <property type="project" value="InterPro"/>
</dbReference>
<name>A0A2G7EP36_9EURO</name>
<dbReference type="GO" id="GO:0006310">
    <property type="term" value="P:DNA recombination"/>
    <property type="evidence" value="ECO:0007669"/>
    <property type="project" value="InterPro"/>
</dbReference>
<dbReference type="InterPro" id="IPR012340">
    <property type="entry name" value="NA-bd_OB-fold"/>
</dbReference>
<dbReference type="SUPFAM" id="SSF50249">
    <property type="entry name" value="Nucleic acid-binding proteins"/>
    <property type="match status" value="1"/>
</dbReference>
<feature type="compositionally biased region" description="Polar residues" evidence="9">
    <location>
        <begin position="1230"/>
        <end position="1240"/>
    </location>
</feature>
<dbReference type="GO" id="GO:0003910">
    <property type="term" value="F:DNA ligase (ATP) activity"/>
    <property type="evidence" value="ECO:0007669"/>
    <property type="project" value="InterPro"/>
</dbReference>
<accession>A0A2G7EP36</accession>
<dbReference type="SUPFAM" id="SSF56091">
    <property type="entry name" value="DNA ligase/mRNA capping enzyme, catalytic domain"/>
    <property type="match status" value="1"/>
</dbReference>
<feature type="region of interest" description="Disordered" evidence="9">
    <location>
        <begin position="1156"/>
        <end position="1184"/>
    </location>
</feature>
<feature type="region of interest" description="Disordered" evidence="9">
    <location>
        <begin position="279"/>
        <end position="298"/>
    </location>
</feature>
<dbReference type="GO" id="GO:0003723">
    <property type="term" value="F:RNA binding"/>
    <property type="evidence" value="ECO:0007669"/>
    <property type="project" value="InterPro"/>
</dbReference>
<dbReference type="InterPro" id="IPR029710">
    <property type="entry name" value="LIG4"/>
</dbReference>
<reference evidence="11 12" key="1">
    <citation type="submission" date="2017-05" db="EMBL/GenBank/DDBJ databases">
        <title>Genome sequence for an aflatoxigenic pathogen of Argentinian peanut, Aspergillus arachidicola.</title>
        <authorList>
            <person name="Moore G."/>
            <person name="Beltz S.B."/>
            <person name="Mack B.M."/>
        </authorList>
    </citation>
    <scope>NUCLEOTIDE SEQUENCE [LARGE SCALE GENOMIC DNA]</scope>
    <source>
        <strain evidence="11 12">CBS 117610</strain>
    </source>
</reference>
<dbReference type="InterPro" id="IPR022755">
    <property type="entry name" value="Znf_C2H2_jaz"/>
</dbReference>
<keyword evidence="12" id="KW-1185">Reference proteome</keyword>
<evidence type="ECO:0000256" key="6">
    <source>
        <dbReference type="ARBA" id="ARBA00022833"/>
    </source>
</evidence>
<keyword evidence="6" id="KW-0862">Zinc</keyword>
<dbReference type="Pfam" id="PF12171">
    <property type="entry name" value="zf-C2H2_jaz"/>
    <property type="match status" value="1"/>
</dbReference>
<keyword evidence="2 11" id="KW-0436">Ligase</keyword>
<comment type="caution">
    <text evidence="11">The sequence shown here is derived from an EMBL/GenBank/DDBJ whole genome shotgun (WGS) entry which is preliminary data.</text>
</comment>
<dbReference type="Pfam" id="PF11931">
    <property type="entry name" value="SF3a60_Prp9_C"/>
    <property type="match status" value="1"/>
</dbReference>
<dbReference type="InterPro" id="IPR036599">
    <property type="entry name" value="DNA_ligase_N_sf"/>
</dbReference>
<keyword evidence="5" id="KW-0863">Zinc-finger</keyword>
<evidence type="ECO:0000256" key="8">
    <source>
        <dbReference type="ARBA" id="ARBA00023242"/>
    </source>
</evidence>
<keyword evidence="3" id="KW-0479">Metal-binding</keyword>
<dbReference type="Gene3D" id="3.30.160.60">
    <property type="entry name" value="Classic Zinc Finger"/>
    <property type="match status" value="1"/>
</dbReference>
<dbReference type="STRING" id="656916.A0A2G7EP36"/>
<organism evidence="11 12">
    <name type="scientific">Aspergillus arachidicola</name>
    <dbReference type="NCBI Taxonomy" id="656916"/>
    <lineage>
        <taxon>Eukaryota</taxon>
        <taxon>Fungi</taxon>
        <taxon>Dikarya</taxon>
        <taxon>Ascomycota</taxon>
        <taxon>Pezizomycotina</taxon>
        <taxon>Eurotiomycetes</taxon>
        <taxon>Eurotiomycetidae</taxon>
        <taxon>Eurotiales</taxon>
        <taxon>Aspergillaceae</taxon>
        <taxon>Aspergillus</taxon>
        <taxon>Aspergillus subgen. Circumdati</taxon>
    </lineage>
</organism>
<feature type="region of interest" description="Disordered" evidence="9">
    <location>
        <begin position="1227"/>
        <end position="1304"/>
    </location>
</feature>
<evidence type="ECO:0000256" key="3">
    <source>
        <dbReference type="ARBA" id="ARBA00022723"/>
    </source>
</evidence>
<dbReference type="Gene3D" id="3.30.470.30">
    <property type="entry name" value="DNA ligase/mRNA capping enzyme"/>
    <property type="match status" value="1"/>
</dbReference>
<keyword evidence="7" id="KW-0067">ATP-binding</keyword>
<dbReference type="InterPro" id="IPR012310">
    <property type="entry name" value="DNA_ligase_ATP-dep_cent"/>
</dbReference>
<dbReference type="GO" id="GO:0006303">
    <property type="term" value="P:double-strand break repair via nonhomologous end joining"/>
    <property type="evidence" value="ECO:0007669"/>
    <property type="project" value="TreeGrafter"/>
</dbReference>
<dbReference type="Pfam" id="PF16837">
    <property type="entry name" value="SF3A3"/>
    <property type="match status" value="1"/>
</dbReference>
<dbReference type="EMBL" id="NEXV01000744">
    <property type="protein sequence ID" value="PIG69221.1"/>
    <property type="molecule type" value="Genomic_DNA"/>
</dbReference>
<dbReference type="Gene3D" id="2.40.50.140">
    <property type="entry name" value="Nucleic acid-binding proteins"/>
    <property type="match status" value="1"/>
</dbReference>
<sequence length="1483" mass="168892">MLLEDQRFIHEDLERLEQAIADRVADEPRNIKDRLARDHEIAQFLDRIDEQSKRLLDIYKDADGARQNEIQAISTGDQFEEFYKQLNEIKDFHKRYPNEPVENLERAYKRHEGEPIGMDIDNLFTGEEGFGQFLDLTKAHEDYLNLPGVKRLTYVQYLEVFDAFTPPQMLIKRPNKLSDRYFQYVGELAAYLEGFIKKIRPLQDLDKLFGSFDEEFEKQWAANEVPGWSEETAQNGAQGPQTEGSGEGIWCAACEKEFKNENVYKNHLTGKKHIRAAEAKKASGDSGEKPATANGVSAVASRLKERAVAEREHRVRSLAKVLDAERQATRINVERKQGMTERERQMELEALLAESENAGGDRAGDQSDDDGDERIYNPLKLPLAWDGKPIPYWLYKLHGLGVEYPCEICGNFVYMGRRAFDKHFSEGLHIWGLKCLGITSNTNLFREITRIEDALRLWEKLEHDRKKDKDSRDNVVQMEDAEGNVMPERIYLEAHDPDVQTVTRWFKQHGRRLRDKDTDQLAILSCMFPEKRTDRVYWLQDTSLARVIGRCLLLGSSRREELERWRVSGGIDLAQCVENVMRQAENHIRKGQEVTVEEIDDALNRVASRCRFSGPRVRRQRTAVDVDETLSPLYRRLSSRDAKWLTRMILKNYSPVTLPRDLTLKSFHFLLPHLLLFQDDFEAALNMLVSEPISHFPPHPEPGLARNLGMIAMQHLSPVVGVKIGRPDYYKARSTKHCCQMIGRRRMSIERKYDGEYCQIHVDLSKPSRSIQIFSKSGKDSTADRLGIHHVIRDSLRIGRPGSKLSRRCILEGELLVWSDRHGKIMDFHKLRKFIARSGTFIGTENDSPPQPYEHLMIVFFDILLLDDDVCLKKPHRERRLLLKDVVQVIEGRANISEQRILDFSRSESQSHLENIFAKGVAQRWEGFVLKGCEDPYFTIFPNQTNGSMGRWIKLKKDYIPGLGDTVDLAIIGGKYDSRDAGGLKQIHKLLWTHFFIGCLLNREDVLQSRSKPKFRVVDVINRHCMSAKNMQILNQFGEYTACGIDSGHGFDIEYGAGNIPCMDVVFRTPFVVEMLGSGFEKQSGSRYYTLRFPRIMKIHWDRSFEDAASFSELQLLADDARAAPSEELGQEEAEWNKRLKLGNGSSEYIVNRSQSLTSSSGVTQGPVKVRLSNGSTSTPVDEACLQNPNRSVKIYSERTPETVLTIPIYIDESIASMSPSDDLDIHGNFLTSNENLSSHQDSRQQKNSSSTIDSSTKSKQSKSTDEPENSNITIHSDTLTNSSTQDPKVIEKQTNPQNTTKSPLTTLPIYLIHNNISNSEQPTSTLSLTVTPNLNIFLKSLLSRPLKTQPRTTPTPVLLLLNPTQTPLGQALLDLTINLHKRLQAPSHHPSHLQTGSIFLLDSSLLDLGTDVTDPRSCARISWRKYFYAYVSWRLKGGVETVPCTPLDGVPRRVIDQRVRVSVGFDRGAMGFLESVGGLGDE</sequence>
<dbReference type="Pfam" id="PF01068">
    <property type="entry name" value="DNA_ligase_A_M"/>
    <property type="match status" value="1"/>
</dbReference>
<dbReference type="PROSITE" id="PS50160">
    <property type="entry name" value="DNA_LIGASE_A3"/>
    <property type="match status" value="1"/>
</dbReference>
<evidence type="ECO:0000256" key="7">
    <source>
        <dbReference type="ARBA" id="ARBA00022840"/>
    </source>
</evidence>
<dbReference type="GO" id="GO:0006297">
    <property type="term" value="P:nucleotide-excision repair, DNA gap filling"/>
    <property type="evidence" value="ECO:0007669"/>
    <property type="project" value="TreeGrafter"/>
</dbReference>
<dbReference type="InterPro" id="IPR036236">
    <property type="entry name" value="Znf_C2H2_sf"/>
</dbReference>
<dbReference type="InterPro" id="IPR021966">
    <property type="entry name" value="SF3a60_bindingd"/>
</dbReference>
<dbReference type="Pfam" id="PF04675">
    <property type="entry name" value="DNA_ligase_A_N"/>
    <property type="match status" value="1"/>
</dbReference>
<dbReference type="GO" id="GO:0008270">
    <property type="term" value="F:zinc ion binding"/>
    <property type="evidence" value="ECO:0007669"/>
    <property type="project" value="UniProtKB-KW"/>
</dbReference>
<dbReference type="InterPro" id="IPR013087">
    <property type="entry name" value="Znf_C2H2_type"/>
</dbReference>
<dbReference type="PANTHER" id="PTHR45997:SF2">
    <property type="entry name" value="ATP DEPENDENT DNA LIGASE DOMAIN PROTEIN (AFU_ORTHOLOGUE AFUA_5G02430)"/>
    <property type="match status" value="1"/>
</dbReference>
<dbReference type="SUPFAM" id="SSF57667">
    <property type="entry name" value="beta-beta-alpha zinc fingers"/>
    <property type="match status" value="1"/>
</dbReference>
<protein>
    <submittedName>
        <fullName evidence="11">ATP dependent DNA ligase domain protein</fullName>
    </submittedName>
</protein>
<feature type="domain" description="ATP-dependent DNA ligase family profile" evidence="10">
    <location>
        <begin position="858"/>
        <end position="1001"/>
    </location>
</feature>
<dbReference type="Proteomes" id="UP000231358">
    <property type="component" value="Unassembled WGS sequence"/>
</dbReference>
<gene>
    <name evidence="11" type="ORF">AARAC_008241</name>
</gene>
<keyword evidence="4" id="KW-0547">Nucleotide-binding</keyword>
<feature type="compositionally biased region" description="Low complexity" evidence="9">
    <location>
        <begin position="1246"/>
        <end position="1259"/>
    </location>
</feature>
<feature type="compositionally biased region" description="Polar residues" evidence="9">
    <location>
        <begin position="1270"/>
        <end position="1304"/>
    </location>
</feature>
<evidence type="ECO:0000313" key="12">
    <source>
        <dbReference type="Proteomes" id="UP000231358"/>
    </source>
</evidence>
<evidence type="ECO:0000256" key="1">
    <source>
        <dbReference type="ARBA" id="ARBA00007572"/>
    </source>
</evidence>
<evidence type="ECO:0000259" key="10">
    <source>
        <dbReference type="PROSITE" id="PS50160"/>
    </source>
</evidence>
<evidence type="ECO:0000256" key="5">
    <source>
        <dbReference type="ARBA" id="ARBA00022771"/>
    </source>
</evidence>
<feature type="compositionally biased region" description="Basic and acidic residues" evidence="9">
    <location>
        <begin position="279"/>
        <end position="288"/>
    </location>
</feature>
<dbReference type="InterPro" id="IPR031774">
    <property type="entry name" value="SF3A3_dom"/>
</dbReference>
<proteinExistence type="inferred from homology"/>
<dbReference type="Pfam" id="PF12108">
    <property type="entry name" value="SF3a60_bindingd"/>
    <property type="match status" value="1"/>
</dbReference>
<keyword evidence="8" id="KW-0539">Nucleus</keyword>
<dbReference type="InterPro" id="IPR012308">
    <property type="entry name" value="DNA_ligase_ATP-dep_N"/>
</dbReference>
<dbReference type="PROSITE" id="PS00028">
    <property type="entry name" value="ZINC_FINGER_C2H2_1"/>
    <property type="match status" value="1"/>
</dbReference>
<evidence type="ECO:0000256" key="9">
    <source>
        <dbReference type="SAM" id="MobiDB-lite"/>
    </source>
</evidence>
<dbReference type="GO" id="GO:0000398">
    <property type="term" value="P:mRNA splicing, via spliceosome"/>
    <property type="evidence" value="ECO:0007669"/>
    <property type="project" value="InterPro"/>
</dbReference>
<dbReference type="GO" id="GO:0003677">
    <property type="term" value="F:DNA binding"/>
    <property type="evidence" value="ECO:0007669"/>
    <property type="project" value="InterPro"/>
</dbReference>
<comment type="similarity">
    <text evidence="1">Belongs to the ATP-dependent DNA ligase family.</text>
</comment>
<dbReference type="GO" id="GO:0032807">
    <property type="term" value="C:DNA ligase IV complex"/>
    <property type="evidence" value="ECO:0007669"/>
    <property type="project" value="TreeGrafter"/>
</dbReference>
<dbReference type="Gene3D" id="1.10.3260.10">
    <property type="entry name" value="DNA ligase, ATP-dependent, N-terminal domain"/>
    <property type="match status" value="1"/>
</dbReference>
<dbReference type="InterPro" id="IPR024598">
    <property type="entry name" value="SF3a60/Prp9_C"/>
</dbReference>
<dbReference type="PANTHER" id="PTHR45997">
    <property type="entry name" value="DNA LIGASE 4"/>
    <property type="match status" value="1"/>
</dbReference>